<evidence type="ECO:0000313" key="3">
    <source>
        <dbReference type="Proteomes" id="UP000281604"/>
    </source>
</evidence>
<feature type="domain" description="VOC" evidence="1">
    <location>
        <begin position="10"/>
        <end position="160"/>
    </location>
</feature>
<name>A0A3M4AX89_9PSED</name>
<dbReference type="RefSeq" id="WP_058401931.1">
    <property type="nucleotide sequence ID" value="NZ_RBQE01000123.1"/>
</dbReference>
<accession>A0A3M4AX89</accession>
<dbReference type="PANTHER" id="PTHR40265:SF1">
    <property type="entry name" value="GLYOXALASE-LIKE DOMAIN-CONTAINING PROTEIN"/>
    <property type="match status" value="1"/>
</dbReference>
<dbReference type="PANTHER" id="PTHR40265">
    <property type="entry name" value="BLL2707 PROTEIN"/>
    <property type="match status" value="1"/>
</dbReference>
<dbReference type="InterPro" id="IPR037523">
    <property type="entry name" value="VOC_core"/>
</dbReference>
<dbReference type="Gene3D" id="3.10.180.10">
    <property type="entry name" value="2,3-Dihydroxybiphenyl 1,2-Dioxygenase, domain 1"/>
    <property type="match status" value="1"/>
</dbReference>
<gene>
    <name evidence="2" type="ORF">ALQ30_01597</name>
</gene>
<proteinExistence type="predicted"/>
<dbReference type="PROSITE" id="PS51819">
    <property type="entry name" value="VOC"/>
    <property type="match status" value="1"/>
</dbReference>
<dbReference type="InterPro" id="IPR029068">
    <property type="entry name" value="Glyas_Bleomycin-R_OHBP_Dase"/>
</dbReference>
<protein>
    <recommendedName>
        <fullName evidence="1">VOC domain-containing protein</fullName>
    </recommendedName>
</protein>
<organism evidence="2 3">
    <name type="scientific">Pseudomonas syringae pv. persicae</name>
    <dbReference type="NCBI Taxonomy" id="237306"/>
    <lineage>
        <taxon>Bacteria</taxon>
        <taxon>Pseudomonadati</taxon>
        <taxon>Pseudomonadota</taxon>
        <taxon>Gammaproteobacteria</taxon>
        <taxon>Pseudomonadales</taxon>
        <taxon>Pseudomonadaceae</taxon>
        <taxon>Pseudomonas</taxon>
    </lineage>
</organism>
<dbReference type="SUPFAM" id="SSF54593">
    <property type="entry name" value="Glyoxalase/Bleomycin resistance protein/Dihydroxybiphenyl dioxygenase"/>
    <property type="match status" value="1"/>
</dbReference>
<dbReference type="InterPro" id="IPR025870">
    <property type="entry name" value="Glyoxalase-like_dom"/>
</dbReference>
<sequence length="316" mass="34724">MTAVAQFAQGIDHPLVTVRNHAEALELYRRIGFAPSPVSYHPWGTVTSLMMFPSNFIELIGVEDASKFGTNPVNGFCFGRQLGQFLDRGEEGVSLVALHSKDADADHARMAAAGLESQGRIDFRRKMTLPDGRDDEAVVSLALFIDPELPDASNFICHQHRPELIWVRGWQNHPNGADGILAITYLADPKRLEPRWRAIYGDAVKYNGTVLEADTRCGVLRAIDAATAALEFPGVELPAIASERPHAIAIRLHTTSLSALRAILARNDVAYHEIRGHEIQGHEIQGHETPYRDIPGRVLVAPHAAGNVILDFVQSL</sequence>
<dbReference type="Proteomes" id="UP000281604">
    <property type="component" value="Unassembled WGS sequence"/>
</dbReference>
<dbReference type="Pfam" id="PF13468">
    <property type="entry name" value="Glyoxalase_3"/>
    <property type="match status" value="1"/>
</dbReference>
<dbReference type="AlphaFoldDB" id="A0A3M4AX89"/>
<dbReference type="EMBL" id="RBQE01000123">
    <property type="protein sequence ID" value="RMP11487.1"/>
    <property type="molecule type" value="Genomic_DNA"/>
</dbReference>
<comment type="caution">
    <text evidence="2">The sequence shown here is derived from an EMBL/GenBank/DDBJ whole genome shotgun (WGS) entry which is preliminary data.</text>
</comment>
<reference evidence="2 3" key="1">
    <citation type="submission" date="2018-08" db="EMBL/GenBank/DDBJ databases">
        <title>Recombination of ecologically and evolutionarily significant loci maintains genetic cohesion in the Pseudomonas syringae species complex.</title>
        <authorList>
            <person name="Dillon M."/>
            <person name="Thakur S."/>
            <person name="Almeida R.N.D."/>
            <person name="Weir B.S."/>
            <person name="Guttman D.S."/>
        </authorList>
    </citation>
    <scope>NUCLEOTIDE SEQUENCE [LARGE SCALE GENOMIC DNA]</scope>
    <source>
        <strain evidence="2 3">ICMP 3706</strain>
    </source>
</reference>
<evidence type="ECO:0000313" key="2">
    <source>
        <dbReference type="EMBL" id="RMP11487.1"/>
    </source>
</evidence>
<evidence type="ECO:0000259" key="1">
    <source>
        <dbReference type="PROSITE" id="PS51819"/>
    </source>
</evidence>